<dbReference type="Pfam" id="PF01841">
    <property type="entry name" value="Transglut_core"/>
    <property type="match status" value="1"/>
</dbReference>
<dbReference type="EMBL" id="SRKY01000004">
    <property type="protein sequence ID" value="THH35291.1"/>
    <property type="molecule type" value="Genomic_DNA"/>
</dbReference>
<dbReference type="RefSeq" id="WP_136464023.1">
    <property type="nucleotide sequence ID" value="NZ_SRKY01000004.1"/>
</dbReference>
<dbReference type="SUPFAM" id="SSF54001">
    <property type="entry name" value="Cysteine proteinases"/>
    <property type="match status" value="1"/>
</dbReference>
<sequence length="267" mass="28444">MLTVPDRHGPGVLLAPRGMATPNGTTAGLAVTGGTVRQVEETTCGQTAAAIETNGGAVELRYEVAPTAAPYPDAMFQTRDSRFTRAAQALIDDATALAAAPDPAHAVAQHVASLFSYGHPDTRYYDDQDTLPQLCSLTVGSCVDINAYFIASLRAAGVDAGYVTGYFFPAEKTDPDGAAWCNDMHCWVVTRDAQGIREWDIAHHMKAGLDTIAPALNPKPGRRFAVAHSMGLSFPELALSDIKLIAEPMWVSQGRLTDAEVSIRFAP</sequence>
<proteinExistence type="predicted"/>
<comment type="caution">
    <text evidence="2">The sequence shown here is derived from an EMBL/GenBank/DDBJ whole genome shotgun (WGS) entry which is preliminary data.</text>
</comment>
<name>A0A4S4NBD6_9RHOB</name>
<keyword evidence="3" id="KW-1185">Reference proteome</keyword>
<evidence type="ECO:0000259" key="1">
    <source>
        <dbReference type="Pfam" id="PF01841"/>
    </source>
</evidence>
<dbReference type="Gene3D" id="3.10.620.30">
    <property type="match status" value="1"/>
</dbReference>
<dbReference type="Proteomes" id="UP000306602">
    <property type="component" value="Unassembled WGS sequence"/>
</dbReference>
<protein>
    <submittedName>
        <fullName evidence="2">Transglutaminase family protein</fullName>
    </submittedName>
</protein>
<evidence type="ECO:0000313" key="3">
    <source>
        <dbReference type="Proteomes" id="UP000306602"/>
    </source>
</evidence>
<organism evidence="2 3">
    <name type="scientific">Aliishimia ponticola</name>
    <dbReference type="NCBI Taxonomy" id="2499833"/>
    <lineage>
        <taxon>Bacteria</taxon>
        <taxon>Pseudomonadati</taxon>
        <taxon>Pseudomonadota</taxon>
        <taxon>Alphaproteobacteria</taxon>
        <taxon>Rhodobacterales</taxon>
        <taxon>Paracoccaceae</taxon>
        <taxon>Aliishimia</taxon>
    </lineage>
</organism>
<accession>A0A4S4NBD6</accession>
<gene>
    <name evidence="2" type="ORF">E4Z66_15850</name>
</gene>
<feature type="domain" description="Transglutaminase-like" evidence="1">
    <location>
        <begin position="102"/>
        <end position="188"/>
    </location>
</feature>
<evidence type="ECO:0000313" key="2">
    <source>
        <dbReference type="EMBL" id="THH35291.1"/>
    </source>
</evidence>
<reference evidence="2 3" key="1">
    <citation type="submission" date="2019-04" db="EMBL/GenBank/DDBJ databases">
        <title>Shimia ponticola sp. nov., isolated from seawater.</title>
        <authorList>
            <person name="Kim Y.-O."/>
            <person name="Yoon J.-H."/>
        </authorList>
    </citation>
    <scope>NUCLEOTIDE SEQUENCE [LARGE SCALE GENOMIC DNA]</scope>
    <source>
        <strain evidence="2 3">MYP11</strain>
    </source>
</reference>
<dbReference type="AlphaFoldDB" id="A0A4S4NBD6"/>
<dbReference type="InterPro" id="IPR002931">
    <property type="entry name" value="Transglutaminase-like"/>
</dbReference>
<dbReference type="InterPro" id="IPR038765">
    <property type="entry name" value="Papain-like_cys_pep_sf"/>
</dbReference>
<dbReference type="OrthoDB" id="7673667at2"/>